<dbReference type="Proteomes" id="UP000815677">
    <property type="component" value="Unassembled WGS sequence"/>
</dbReference>
<feature type="region of interest" description="Disordered" evidence="1">
    <location>
        <begin position="1"/>
        <end position="187"/>
    </location>
</feature>
<name>A0ABQ0KVD5_MYCCL</name>
<organism evidence="2 3">
    <name type="scientific">Mycena chlorophos</name>
    <name type="common">Agaric fungus</name>
    <name type="synonym">Agaricus chlorophos</name>
    <dbReference type="NCBI Taxonomy" id="658473"/>
    <lineage>
        <taxon>Eukaryota</taxon>
        <taxon>Fungi</taxon>
        <taxon>Dikarya</taxon>
        <taxon>Basidiomycota</taxon>
        <taxon>Agaricomycotina</taxon>
        <taxon>Agaricomycetes</taxon>
        <taxon>Agaricomycetidae</taxon>
        <taxon>Agaricales</taxon>
        <taxon>Marasmiineae</taxon>
        <taxon>Mycenaceae</taxon>
        <taxon>Mycena</taxon>
    </lineage>
</organism>
<feature type="compositionally biased region" description="Polar residues" evidence="1">
    <location>
        <begin position="53"/>
        <end position="87"/>
    </location>
</feature>
<evidence type="ECO:0000256" key="1">
    <source>
        <dbReference type="SAM" id="MobiDB-lite"/>
    </source>
</evidence>
<keyword evidence="3" id="KW-1185">Reference proteome</keyword>
<feature type="compositionally biased region" description="Polar residues" evidence="1">
    <location>
        <begin position="142"/>
        <end position="151"/>
    </location>
</feature>
<dbReference type="EMBL" id="DF838385">
    <property type="protein sequence ID" value="GAT42883.1"/>
    <property type="molecule type" value="Genomic_DNA"/>
</dbReference>
<reference evidence="2" key="1">
    <citation type="submission" date="2014-09" db="EMBL/GenBank/DDBJ databases">
        <title>Genome sequence of the luminous mushroom Mycena chlorophos for searching fungal bioluminescence genes.</title>
        <authorList>
            <person name="Tanaka Y."/>
            <person name="Kasuga D."/>
            <person name="Oba Y."/>
            <person name="Hase S."/>
            <person name="Sato K."/>
            <person name="Oba Y."/>
            <person name="Sakakibara Y."/>
        </authorList>
    </citation>
    <scope>NUCLEOTIDE SEQUENCE</scope>
</reference>
<evidence type="ECO:0000313" key="2">
    <source>
        <dbReference type="EMBL" id="GAT42883.1"/>
    </source>
</evidence>
<evidence type="ECO:0000313" key="3">
    <source>
        <dbReference type="Proteomes" id="UP000815677"/>
    </source>
</evidence>
<gene>
    <name evidence="2" type="ORF">MCHLO_00580</name>
</gene>
<accession>A0ABQ0KVD5</accession>
<evidence type="ECO:0008006" key="4">
    <source>
        <dbReference type="Google" id="ProtNLM"/>
    </source>
</evidence>
<proteinExistence type="predicted"/>
<feature type="non-terminal residue" evidence="2">
    <location>
        <position position="187"/>
    </location>
</feature>
<protein>
    <recommendedName>
        <fullName evidence="4">Shugoshin C-terminal domain-containing protein</fullName>
    </recommendedName>
</protein>
<sequence length="187" mass="20526">MNKSTNSKSSGRRAPLDRSNIDPNAYKQHRRRAAAVKTDADQPLVDPQPTNPPSTSEVAQTSPGNDEQADATNTSQDKTQSIVNPVQDQDRLPVVPEEANQTLEPASDEDDDSFVEQQHVPVVEDAPQKVSTDNLPPHEMAASQSKPSSMRSRFGRSPTNKGRPFKSLMVDSDDKEDDRVPKSVPRS</sequence>